<evidence type="ECO:0000313" key="1">
    <source>
        <dbReference type="EMBL" id="KJK73366.1"/>
    </source>
</evidence>
<sequence>MHIQVHNTRLAIGTGTRLSPSISRSVAATATGAAIATATPIRSSTTRSNRIGYAIRAHVASKPGLGLNKIPQVTQVNTGWAIRAVDKTTRVLLLELQAE</sequence>
<gene>
    <name evidence="1" type="ORF">H634G_11444</name>
</gene>
<dbReference type="Proteomes" id="UP000054544">
    <property type="component" value="Unassembled WGS sequence"/>
</dbReference>
<evidence type="ECO:0000313" key="2">
    <source>
        <dbReference type="Proteomes" id="UP000054544"/>
    </source>
</evidence>
<dbReference type="EMBL" id="KE384903">
    <property type="protein sequence ID" value="KJK73366.1"/>
    <property type="molecule type" value="Genomic_DNA"/>
</dbReference>
<accession>A0A0D9NHF9</accession>
<keyword evidence="2" id="KW-1185">Reference proteome</keyword>
<name>A0A0D9NHF9_METAN</name>
<proteinExistence type="predicted"/>
<protein>
    <submittedName>
        <fullName evidence="1">Uncharacterized protein</fullName>
    </submittedName>
</protein>
<organism evidence="1 2">
    <name type="scientific">Metarhizium anisopliae BRIP 53293</name>
    <dbReference type="NCBI Taxonomy" id="1291518"/>
    <lineage>
        <taxon>Eukaryota</taxon>
        <taxon>Fungi</taxon>
        <taxon>Dikarya</taxon>
        <taxon>Ascomycota</taxon>
        <taxon>Pezizomycotina</taxon>
        <taxon>Sordariomycetes</taxon>
        <taxon>Hypocreomycetidae</taxon>
        <taxon>Hypocreales</taxon>
        <taxon>Clavicipitaceae</taxon>
        <taxon>Metarhizium</taxon>
    </lineage>
</organism>
<reference evidence="2" key="1">
    <citation type="journal article" date="2014" name="BMC Genomics">
        <title>The genome sequence of the biocontrol fungus Metarhizium anisopliae and comparative genomics of Metarhizium species.</title>
        <authorList>
            <person name="Pattemore J.A."/>
            <person name="Hane J.K."/>
            <person name="Williams A.H."/>
            <person name="Wilson B.A."/>
            <person name="Stodart B.J."/>
            <person name="Ash G.J."/>
        </authorList>
    </citation>
    <scope>NUCLEOTIDE SEQUENCE [LARGE SCALE GENOMIC DNA]</scope>
    <source>
        <strain evidence="2">BRIP 53293</strain>
    </source>
</reference>
<dbReference type="AlphaFoldDB" id="A0A0D9NHF9"/>